<reference evidence="2" key="1">
    <citation type="journal article" date="2019" name="Int. J. Syst. Evol. Microbiol.">
        <title>The Global Catalogue of Microorganisms (GCM) 10K type strain sequencing project: providing services to taxonomists for standard genome sequencing and annotation.</title>
        <authorList>
            <consortium name="The Broad Institute Genomics Platform"/>
            <consortium name="The Broad Institute Genome Sequencing Center for Infectious Disease"/>
            <person name="Wu L."/>
            <person name="Ma J."/>
        </authorList>
    </citation>
    <scope>NUCLEOTIDE SEQUENCE [LARGE SCALE GENOMIC DNA]</scope>
    <source>
        <strain evidence="2">CCUG 55854</strain>
    </source>
</reference>
<keyword evidence="2" id="KW-1185">Reference proteome</keyword>
<evidence type="ECO:0000313" key="2">
    <source>
        <dbReference type="Proteomes" id="UP001597033"/>
    </source>
</evidence>
<protein>
    <submittedName>
        <fullName evidence="1">DUF488 family protein</fullName>
    </submittedName>
</protein>
<dbReference type="PIRSF" id="PIRSF024492">
    <property type="entry name" value="UCP024492"/>
    <property type="match status" value="1"/>
</dbReference>
<gene>
    <name evidence="1" type="ORF">ACFQ2N_16620</name>
</gene>
<dbReference type="InterPro" id="IPR007438">
    <property type="entry name" value="DUF488"/>
</dbReference>
<dbReference type="PANTHER" id="PTHR39337">
    <property type="entry name" value="BLR5642 PROTEIN"/>
    <property type="match status" value="1"/>
</dbReference>
<accession>A0ABW3M1D6</accession>
<name>A0ABW3M1D6_9GAMM</name>
<organism evidence="1 2">
    <name type="scientific">Pseudoxanthomonas kaohsiungensis</name>
    <dbReference type="NCBI Taxonomy" id="283923"/>
    <lineage>
        <taxon>Bacteria</taxon>
        <taxon>Pseudomonadati</taxon>
        <taxon>Pseudomonadota</taxon>
        <taxon>Gammaproteobacteria</taxon>
        <taxon>Lysobacterales</taxon>
        <taxon>Lysobacteraceae</taxon>
        <taxon>Pseudoxanthomonas</taxon>
    </lineage>
</organism>
<dbReference type="Pfam" id="PF04343">
    <property type="entry name" value="DUF488"/>
    <property type="match status" value="1"/>
</dbReference>
<dbReference type="RefSeq" id="WP_238394435.1">
    <property type="nucleotide sequence ID" value="NZ_JBHTKN010000017.1"/>
</dbReference>
<proteinExistence type="predicted"/>
<dbReference type="InterPro" id="IPR014519">
    <property type="entry name" value="UCP024492"/>
</dbReference>
<comment type="caution">
    <text evidence="1">The sequence shown here is derived from an EMBL/GenBank/DDBJ whole genome shotgun (WGS) entry which is preliminary data.</text>
</comment>
<dbReference type="EMBL" id="JBHTKN010000017">
    <property type="protein sequence ID" value="MFD1043978.1"/>
    <property type="molecule type" value="Genomic_DNA"/>
</dbReference>
<sequence>MEEPDIAISGGDSSPGGLPALWTVGHSTRTWDDFVALLRHHRIEAIADVRRFPGSRRHPWFASDAMGEALPRTGIAYLWLPGLGGRRPVQPGSPNGAWRNAAFQGYADHMASAEFAHALERALALAAGRRTALLCAEVLWWRCHRRLVADLLSHRGHEVLHIIDDAPPQPHPLHPAARPAGDGLVYPAAQAGLFPA</sequence>
<dbReference type="PANTHER" id="PTHR39337:SF1">
    <property type="entry name" value="BLR5642 PROTEIN"/>
    <property type="match status" value="1"/>
</dbReference>
<dbReference type="Proteomes" id="UP001597033">
    <property type="component" value="Unassembled WGS sequence"/>
</dbReference>
<evidence type="ECO:0000313" key="1">
    <source>
        <dbReference type="EMBL" id="MFD1043978.1"/>
    </source>
</evidence>